<dbReference type="OrthoDB" id="9804143at2"/>
<keyword evidence="5" id="KW-0573">Peptidoglycan synthesis</keyword>
<dbReference type="Pfam" id="PF03023">
    <property type="entry name" value="MurJ"/>
    <property type="match status" value="1"/>
</dbReference>
<sequence length="509" mass="54097">MNILRASLTVTLLALLSRALGLGRDLAVTWSFGASVDTDAFYIASSFSNAAYVVVAAALASATIPLIVNEKSAGVSADHRSISSILNITIIALCIVVGAALLNSAEISRLLAGDASADLLARSEYFMLLIFPTIILLGSAGVLTGILNANSIFTPSAAAPSVLNAIVVLFILAFSQRLGVMAAILGTLAGSVVFFLLQIPAFYKVGYRHHWTISFHDETIWRFAQAAFPAVAVALLLYAYAFVDMAVGARLGVGTVTAVTIAAKLIQLPQGVIAMGLTTATFPLISRLIGDGKIENATLLTARLSASILVAAVPATVIAVVLGDQIVSLVFGRGTFSDEAVSETSRIFRVMVAALPALALHVILLRISYAMRMWMIPLGACAISFATKLVMAIYLVDAHGVDALSYSTIIASYLNIMIMIVVLNRRLDRPFGSAFVVRCLRILAVSGLTGAGIVLCRMLLSSLEPEWSVWIEFIGLSIAGGVFYLALGALILREEFFFIKNLRRHKLNA</sequence>
<name>L0NCJ9_9HYPH</name>
<evidence type="ECO:0000256" key="7">
    <source>
        <dbReference type="ARBA" id="ARBA00023136"/>
    </source>
</evidence>
<feature type="transmembrane region" description="Helical" evidence="10">
    <location>
        <begin position="435"/>
        <end position="455"/>
    </location>
</feature>
<protein>
    <recommendedName>
        <fullName evidence="13">Lipid II flippase MurJ</fullName>
    </recommendedName>
</protein>
<dbReference type="PRINTS" id="PR01806">
    <property type="entry name" value="VIRFACTRMVIN"/>
</dbReference>
<dbReference type="RefSeq" id="WP_052637723.1">
    <property type="nucleotide sequence ID" value="NZ_FO082820.1"/>
</dbReference>
<dbReference type="KEGG" id="rht:NT26_1051"/>
<dbReference type="GO" id="GO:0015648">
    <property type="term" value="F:lipid-linked peptidoglycan transporter activity"/>
    <property type="evidence" value="ECO:0007669"/>
    <property type="project" value="TreeGrafter"/>
</dbReference>
<keyword evidence="12" id="KW-1185">Reference proteome</keyword>
<evidence type="ECO:0000256" key="5">
    <source>
        <dbReference type="ARBA" id="ARBA00022984"/>
    </source>
</evidence>
<feature type="transmembrane region" description="Helical" evidence="10">
    <location>
        <begin position="306"/>
        <end position="327"/>
    </location>
</feature>
<dbReference type="EMBL" id="FO082820">
    <property type="protein sequence ID" value="CCF18775.1"/>
    <property type="molecule type" value="Genomic_DNA"/>
</dbReference>
<accession>L0NCJ9</accession>
<keyword evidence="7 10" id="KW-0472">Membrane</keyword>
<organism evidence="11 12">
    <name type="scientific">Pseudorhizobium banfieldiae</name>
    <dbReference type="NCBI Taxonomy" id="1125847"/>
    <lineage>
        <taxon>Bacteria</taxon>
        <taxon>Pseudomonadati</taxon>
        <taxon>Pseudomonadota</taxon>
        <taxon>Alphaproteobacteria</taxon>
        <taxon>Hyphomicrobiales</taxon>
        <taxon>Rhizobiaceae</taxon>
        <taxon>Rhizobium/Agrobacterium group</taxon>
        <taxon>Pseudorhizobium</taxon>
    </lineage>
</organism>
<dbReference type="GO" id="GO:0005886">
    <property type="term" value="C:plasma membrane"/>
    <property type="evidence" value="ECO:0007669"/>
    <property type="project" value="UniProtKB-SubCell"/>
</dbReference>
<dbReference type="PANTHER" id="PTHR47019:SF1">
    <property type="entry name" value="LIPID II FLIPPASE MURJ"/>
    <property type="match status" value="1"/>
</dbReference>
<keyword evidence="3 10" id="KW-0812">Transmembrane</keyword>
<comment type="similarity">
    <text evidence="9">Belongs to the MurJ/MviN family.</text>
</comment>
<evidence type="ECO:0000256" key="6">
    <source>
        <dbReference type="ARBA" id="ARBA00022989"/>
    </source>
</evidence>
<reference evidence="11 12" key="1">
    <citation type="journal article" date="2013" name="Genome Biol. Evol.">
        <title>Life in an arsenic-containing gold mine: genome and physiology of the autotrophic arsenite-oxidizing bacterium rhizobium sp. NT-26.</title>
        <authorList>
            <person name="Andres J."/>
            <person name="Arsene-Ploetze F."/>
            <person name="Barbe V."/>
            <person name="Brochier-Armanet C."/>
            <person name="Cleiss-Arnold J."/>
            <person name="Coppee J.Y."/>
            <person name="Dillies M.A."/>
            <person name="Geist"/>
            <person name="L"/>
            <person name="Joublin A."/>
            <person name="Koechler S."/>
            <person name="Lassalle F."/>
            <person name="Marchal M."/>
            <person name="Medigue C."/>
            <person name="Muller D."/>
            <person name="Nesme X."/>
            <person name="Plewniak F."/>
            <person name="Proux C."/>
            <person name="Ramirez-Bahena M.H."/>
            <person name="Schenowitz C."/>
            <person name="Sismeiro O."/>
            <person name="Vallenet D."/>
            <person name="Santini J.M."/>
            <person name="Bertin P.N."/>
        </authorList>
    </citation>
    <scope>NUCLEOTIDE SEQUENCE [LARGE SCALE GENOMIC DNA]</scope>
    <source>
        <strain evidence="11 12">NT-26</strain>
    </source>
</reference>
<evidence type="ECO:0000313" key="11">
    <source>
        <dbReference type="EMBL" id="CCF18775.1"/>
    </source>
</evidence>
<feature type="transmembrane region" description="Helical" evidence="10">
    <location>
        <begin position="153"/>
        <end position="174"/>
    </location>
</feature>
<feature type="transmembrane region" description="Helical" evidence="10">
    <location>
        <begin position="125"/>
        <end position="146"/>
    </location>
</feature>
<evidence type="ECO:0008006" key="13">
    <source>
        <dbReference type="Google" id="ProtNLM"/>
    </source>
</evidence>
<dbReference type="PANTHER" id="PTHR47019">
    <property type="entry name" value="LIPID II FLIPPASE MURJ"/>
    <property type="match status" value="1"/>
</dbReference>
<dbReference type="GO" id="GO:0008360">
    <property type="term" value="P:regulation of cell shape"/>
    <property type="evidence" value="ECO:0007669"/>
    <property type="project" value="UniProtKB-KW"/>
</dbReference>
<proteinExistence type="inferred from homology"/>
<keyword evidence="4" id="KW-0133">Cell shape</keyword>
<dbReference type="STRING" id="1125847.NT26_1051"/>
<evidence type="ECO:0000256" key="10">
    <source>
        <dbReference type="SAM" id="Phobius"/>
    </source>
</evidence>
<feature type="transmembrane region" description="Helical" evidence="10">
    <location>
        <begin position="40"/>
        <end position="64"/>
    </location>
</feature>
<feature type="transmembrane region" description="Helical" evidence="10">
    <location>
        <begin position="220"/>
        <end position="241"/>
    </location>
</feature>
<dbReference type="InterPro" id="IPR051050">
    <property type="entry name" value="Lipid_II_flippase_MurJ/MviN"/>
</dbReference>
<comment type="subcellular location">
    <subcellularLocation>
        <location evidence="1">Cell membrane</location>
        <topology evidence="1">Multi-pass membrane protein</topology>
    </subcellularLocation>
</comment>
<feature type="transmembrane region" description="Helical" evidence="10">
    <location>
        <begin position="467"/>
        <end position="492"/>
    </location>
</feature>
<dbReference type="Proteomes" id="UP000010792">
    <property type="component" value="Chromosome"/>
</dbReference>
<dbReference type="GO" id="GO:0034204">
    <property type="term" value="P:lipid translocation"/>
    <property type="evidence" value="ECO:0007669"/>
    <property type="project" value="TreeGrafter"/>
</dbReference>
<evidence type="ECO:0000256" key="1">
    <source>
        <dbReference type="ARBA" id="ARBA00004651"/>
    </source>
</evidence>
<evidence type="ECO:0000313" key="12">
    <source>
        <dbReference type="Proteomes" id="UP000010792"/>
    </source>
</evidence>
<evidence type="ECO:0000256" key="9">
    <source>
        <dbReference type="ARBA" id="ARBA00061532"/>
    </source>
</evidence>
<comment type="function">
    <text evidence="8">Involved in peptidoglycan biosynthesis. Transports lipid-linked peptidoglycan precursors from the inner to the outer leaflet of the cytoplasmic membrane.</text>
</comment>
<feature type="transmembrane region" description="Helical" evidence="10">
    <location>
        <begin position="347"/>
        <end position="367"/>
    </location>
</feature>
<keyword evidence="2" id="KW-1003">Cell membrane</keyword>
<feature type="transmembrane region" description="Helical" evidence="10">
    <location>
        <begin position="374"/>
        <end position="397"/>
    </location>
</feature>
<evidence type="ECO:0000256" key="2">
    <source>
        <dbReference type="ARBA" id="ARBA00022475"/>
    </source>
</evidence>
<feature type="transmembrane region" description="Helical" evidence="10">
    <location>
        <begin position="85"/>
        <end position="105"/>
    </location>
</feature>
<feature type="transmembrane region" description="Helical" evidence="10">
    <location>
        <begin position="180"/>
        <end position="199"/>
    </location>
</feature>
<gene>
    <name evidence="11" type="ORF">NT26_1051</name>
</gene>
<feature type="transmembrane region" description="Helical" evidence="10">
    <location>
        <begin position="403"/>
        <end position="423"/>
    </location>
</feature>
<keyword evidence="6 10" id="KW-1133">Transmembrane helix</keyword>
<dbReference type="AlphaFoldDB" id="L0NCJ9"/>
<evidence type="ECO:0000256" key="4">
    <source>
        <dbReference type="ARBA" id="ARBA00022960"/>
    </source>
</evidence>
<evidence type="ECO:0000256" key="3">
    <source>
        <dbReference type="ARBA" id="ARBA00022692"/>
    </source>
</evidence>
<dbReference type="InterPro" id="IPR004268">
    <property type="entry name" value="MurJ"/>
</dbReference>
<dbReference type="GO" id="GO:0009252">
    <property type="term" value="P:peptidoglycan biosynthetic process"/>
    <property type="evidence" value="ECO:0007669"/>
    <property type="project" value="UniProtKB-KW"/>
</dbReference>
<evidence type="ECO:0000256" key="8">
    <source>
        <dbReference type="ARBA" id="ARBA00060041"/>
    </source>
</evidence>